<feature type="region of interest" description="Disordered" evidence="1">
    <location>
        <begin position="57"/>
        <end position="101"/>
    </location>
</feature>
<comment type="caution">
    <text evidence="2">The sequence shown here is derived from an EMBL/GenBank/DDBJ whole genome shotgun (WGS) entry which is preliminary data.</text>
</comment>
<dbReference type="AlphaFoldDB" id="A0AAD5QCZ7"/>
<gene>
    <name evidence="2" type="ORF">KIN20_002389</name>
</gene>
<evidence type="ECO:0000313" key="2">
    <source>
        <dbReference type="EMBL" id="KAJ1347353.1"/>
    </source>
</evidence>
<keyword evidence="3" id="KW-1185">Reference proteome</keyword>
<protein>
    <submittedName>
        <fullName evidence="2">Uncharacterized protein</fullName>
    </submittedName>
</protein>
<dbReference type="Proteomes" id="UP001196413">
    <property type="component" value="Unassembled WGS sequence"/>
</dbReference>
<organism evidence="2 3">
    <name type="scientific">Parelaphostrongylus tenuis</name>
    <name type="common">Meningeal worm</name>
    <dbReference type="NCBI Taxonomy" id="148309"/>
    <lineage>
        <taxon>Eukaryota</taxon>
        <taxon>Metazoa</taxon>
        <taxon>Ecdysozoa</taxon>
        <taxon>Nematoda</taxon>
        <taxon>Chromadorea</taxon>
        <taxon>Rhabditida</taxon>
        <taxon>Rhabditina</taxon>
        <taxon>Rhabditomorpha</taxon>
        <taxon>Strongyloidea</taxon>
        <taxon>Metastrongylidae</taxon>
        <taxon>Parelaphostrongylus</taxon>
    </lineage>
</organism>
<accession>A0AAD5QCZ7</accession>
<evidence type="ECO:0000313" key="3">
    <source>
        <dbReference type="Proteomes" id="UP001196413"/>
    </source>
</evidence>
<dbReference type="EMBL" id="JAHQIW010000304">
    <property type="protein sequence ID" value="KAJ1347353.1"/>
    <property type="molecule type" value="Genomic_DNA"/>
</dbReference>
<sequence>MSINFDLPKVKYRLERKFSINITLDRSRTLNSFKKVEWNVVQHEQLDDLELSVNSAASGNIGDENQVPDELDLTSSPLHRFPLNSTRSEDASPGPSRPELSFEQDIVDVPTASREFNSSPSQVLNVSNQWQLRLSKMAKLFKLRAINQNRSTGIAPERQKVAVEKSKSMPQDEQLLVIIKKFMERELNELIQNCRNNQLQIEHENGDIMLSQQDCDNTTRGLAVPIAIRKEFLKKATEDIDVRLPSSHRDSILRQLIEVEAVAAVTPETYADSMLRLKNTVGRRVHDLGLILP</sequence>
<evidence type="ECO:0000256" key="1">
    <source>
        <dbReference type="SAM" id="MobiDB-lite"/>
    </source>
</evidence>
<name>A0AAD5QCZ7_PARTN</name>
<proteinExistence type="predicted"/>
<reference evidence="2" key="1">
    <citation type="submission" date="2021-06" db="EMBL/GenBank/DDBJ databases">
        <title>Parelaphostrongylus tenuis whole genome reference sequence.</title>
        <authorList>
            <person name="Garwood T.J."/>
            <person name="Larsen P.A."/>
            <person name="Fountain-Jones N.M."/>
            <person name="Garbe J.R."/>
            <person name="Macchietto M.G."/>
            <person name="Kania S.A."/>
            <person name="Gerhold R.W."/>
            <person name="Richards J.E."/>
            <person name="Wolf T.M."/>
        </authorList>
    </citation>
    <scope>NUCLEOTIDE SEQUENCE</scope>
    <source>
        <strain evidence="2">MNPRO001-30</strain>
        <tissue evidence="2">Meninges</tissue>
    </source>
</reference>